<evidence type="ECO:0000313" key="1">
    <source>
        <dbReference type="EMBL" id="MRX63851.1"/>
    </source>
</evidence>
<organism evidence="1 2">
    <name type="scientific">Maribacter luteus</name>
    <dbReference type="NCBI Taxonomy" id="2594478"/>
    <lineage>
        <taxon>Bacteria</taxon>
        <taxon>Pseudomonadati</taxon>
        <taxon>Bacteroidota</taxon>
        <taxon>Flavobacteriia</taxon>
        <taxon>Flavobacteriales</taxon>
        <taxon>Flavobacteriaceae</taxon>
        <taxon>Maribacter</taxon>
    </lineage>
</organism>
<dbReference type="RefSeq" id="WP_179955049.1">
    <property type="nucleotide sequence ID" value="NZ_WKJH01000003.1"/>
</dbReference>
<dbReference type="Proteomes" id="UP000443153">
    <property type="component" value="Unassembled WGS sequence"/>
</dbReference>
<gene>
    <name evidence="1" type="ORF">GJ691_06685</name>
</gene>
<reference evidence="1 2" key="1">
    <citation type="submission" date="2019-11" db="EMBL/GenBank/DDBJ databases">
        <title>Maribacter lutea sp. nov., a marine bacterium isolated from intertidal sand.</title>
        <authorList>
            <person name="Liu A."/>
        </authorList>
    </citation>
    <scope>NUCLEOTIDE SEQUENCE [LARGE SCALE GENOMIC DNA]</scope>
    <source>
        <strain evidence="1 2">RZ05</strain>
    </source>
</reference>
<keyword evidence="2" id="KW-1185">Reference proteome</keyword>
<sequence>MKTLIHPTYFPNIVTCAIMAQKDVIWEVEDNYQKQTYRNRCYICTDRGRHLMSIPVKHVGGNHGRQKYKDVRLDNDYQWQRQHWRTLETAYRTSPFFEFYEDELHAVFDNSYEFLLDFNLNAIQIINSCLQIDTGMARTASYEITVTDEVSDGRFLVRSKQEQGFLQEPYEQVFSDRHGFVKNTSVLDLLFNEGTNALTYLKNFNLDFLNA</sequence>
<evidence type="ECO:0000313" key="2">
    <source>
        <dbReference type="Proteomes" id="UP000443153"/>
    </source>
</evidence>
<protein>
    <recommendedName>
        <fullName evidence="3">WbqC family protein</fullName>
    </recommendedName>
</protein>
<name>A0A6I2MJ26_9FLAO</name>
<dbReference type="AlphaFoldDB" id="A0A6I2MJ26"/>
<evidence type="ECO:0008006" key="3">
    <source>
        <dbReference type="Google" id="ProtNLM"/>
    </source>
</evidence>
<accession>A0A6I2MJ26</accession>
<dbReference type="EMBL" id="WKJH01000003">
    <property type="protein sequence ID" value="MRX63851.1"/>
    <property type="molecule type" value="Genomic_DNA"/>
</dbReference>
<proteinExistence type="predicted"/>
<dbReference type="InterPro" id="IPR014985">
    <property type="entry name" value="WbqC"/>
</dbReference>
<dbReference type="Pfam" id="PF08889">
    <property type="entry name" value="WbqC"/>
    <property type="match status" value="1"/>
</dbReference>
<comment type="caution">
    <text evidence="1">The sequence shown here is derived from an EMBL/GenBank/DDBJ whole genome shotgun (WGS) entry which is preliminary data.</text>
</comment>